<dbReference type="Pfam" id="PF12081">
    <property type="entry name" value="GldM_1st"/>
    <property type="match status" value="1"/>
</dbReference>
<evidence type="ECO:0000313" key="5">
    <source>
        <dbReference type="EMBL" id="AFL80306.1"/>
    </source>
</evidence>
<sequence>MAGGKLSPRQKMINLMYLVFIAMLALNMSKEVLSAFGLLNEKISVANVATSQRNTAFMEGLAQKATDEPAQYAAVKAKADEVSQVSDGLDAYIESVKSASMEKIKDPTDYEVMDKPDYFNNLFFTGDKYKEGGQKFLDNINKYRTEMMSILSDPALAKVAGIEDIKKSVETNFSTAPVKNRDGKEVAWLNYNYEGFPQVASITKLTQIQADIKTTKSEVLQRMLAGQQAAALSFSNYSTLMEASKSAYYSGEAFDGAIVLGRTDESTKPKRAELTLDGRKLAEGTDYTFEGGKVKLKVGAGSPGDHKIEGFLYYGEGGEETEVAVKTGFATISKPNAAVIAADKMNVVYRGVDNPMTVSIPGIPDNNVNASGSGLSKLSGSKYVMRPGAGRTVNITASGKLPDGQNVSSSSEFRIKDIPSPMGTIRGEDGNGGPVRMERGGLEISSVGAALQDFDFELKLNVTGFSFKVAGQPTVKVSGNKLNGAAVSALKRAGRGETVQIFDINTNISGSSVKLKRTSPVFIELTN</sequence>
<feature type="domain" description="Gliding motility-associated protein GldM N-terminal" evidence="2">
    <location>
        <begin position="31"/>
        <end position="225"/>
    </location>
</feature>
<feature type="domain" description="Gliding motility-associated protein GldM first immunoglobulin-like" evidence="3">
    <location>
        <begin position="229"/>
        <end position="332"/>
    </location>
</feature>
<keyword evidence="6" id="KW-1185">Reference proteome</keyword>
<evidence type="ECO:0000259" key="2">
    <source>
        <dbReference type="Pfam" id="PF12081"/>
    </source>
</evidence>
<dbReference type="eggNOG" id="ENOG502Z7S0">
    <property type="taxonomic scope" value="Bacteria"/>
</dbReference>
<dbReference type="STRING" id="746697.Aeqsu_0802"/>
<dbReference type="PATRIC" id="fig|746697.3.peg.804"/>
<feature type="domain" description="Gliding motility-associated protein GldM C-terminal" evidence="1">
    <location>
        <begin position="419"/>
        <end position="524"/>
    </location>
</feature>
<dbReference type="InterPro" id="IPR022719">
    <property type="entry name" value="Motility-assoc_prot_GldM_C"/>
</dbReference>
<dbReference type="KEGG" id="asl:Aeqsu_0802"/>
<dbReference type="Proteomes" id="UP000006049">
    <property type="component" value="Chromosome"/>
</dbReference>
<reference evidence="5 6" key="1">
    <citation type="submission" date="2012-06" db="EMBL/GenBank/DDBJ databases">
        <title>The complete genome of Aequorivita sublithincola DSM 14238.</title>
        <authorList>
            <consortium name="US DOE Joint Genome Institute (JGI-PGF)"/>
            <person name="Lucas S."/>
            <person name="Copeland A."/>
            <person name="Lapidus A."/>
            <person name="Goodwin L."/>
            <person name="Pitluck S."/>
            <person name="Peters L."/>
            <person name="Munk A.C.C."/>
            <person name="Kyrpides N."/>
            <person name="Mavromatis K."/>
            <person name="Pagani I."/>
            <person name="Ivanova N."/>
            <person name="Ovchinnikova G."/>
            <person name="Zeytun A."/>
            <person name="Detter J.C."/>
            <person name="Han C."/>
            <person name="Land M."/>
            <person name="Hauser L."/>
            <person name="Markowitz V."/>
            <person name="Cheng J.-F."/>
            <person name="Hugenholtz P."/>
            <person name="Woyke T."/>
            <person name="Wu D."/>
            <person name="Tindall B."/>
            <person name="Faehnrich R."/>
            <person name="Brambilla E."/>
            <person name="Klenk H.-P."/>
            <person name="Eisen J.A."/>
        </authorList>
    </citation>
    <scope>NUCLEOTIDE SEQUENCE [LARGE SCALE GENOMIC DNA]</scope>
    <source>
        <strain evidence="6">DSM 14238 / LMG 21431 / ACAM 643 / 9-3</strain>
    </source>
</reference>
<dbReference type="Pfam" id="PF12080">
    <property type="entry name" value="GldM_4th"/>
    <property type="match status" value="1"/>
</dbReference>
<dbReference type="InterPro" id="IPR048406">
    <property type="entry name" value="GldM_Ig-like-2"/>
</dbReference>
<dbReference type="InterPro" id="IPR022720">
    <property type="entry name" value="Motility-assoc_prot_GldM_N"/>
</dbReference>
<evidence type="ECO:0000259" key="1">
    <source>
        <dbReference type="Pfam" id="PF12080"/>
    </source>
</evidence>
<dbReference type="EMBL" id="CP003280">
    <property type="protein sequence ID" value="AFL80306.1"/>
    <property type="molecule type" value="Genomic_DNA"/>
</dbReference>
<gene>
    <name evidence="5" type="ordered locus">Aeqsu_0802</name>
</gene>
<evidence type="ECO:0000259" key="3">
    <source>
        <dbReference type="Pfam" id="PF21601"/>
    </source>
</evidence>
<dbReference type="RefSeq" id="WP_014781564.1">
    <property type="nucleotide sequence ID" value="NC_018013.1"/>
</dbReference>
<evidence type="ECO:0000313" key="6">
    <source>
        <dbReference type="Proteomes" id="UP000006049"/>
    </source>
</evidence>
<dbReference type="Pfam" id="PF21602">
    <property type="entry name" value="GldM_3rd"/>
    <property type="match status" value="1"/>
</dbReference>
<protein>
    <submittedName>
        <fullName evidence="5">Protein involved in gliding motility GldM</fullName>
    </submittedName>
</protein>
<organism evidence="5 6">
    <name type="scientific">Aequorivita sublithincola (strain DSM 14238 / LMG 21431 / ACAM 643 / 9-3)</name>
    <dbReference type="NCBI Taxonomy" id="746697"/>
    <lineage>
        <taxon>Bacteria</taxon>
        <taxon>Pseudomonadati</taxon>
        <taxon>Bacteroidota</taxon>
        <taxon>Flavobacteriia</taxon>
        <taxon>Flavobacteriales</taxon>
        <taxon>Flavobacteriaceae</taxon>
        <taxon>Aequorivita</taxon>
    </lineage>
</organism>
<dbReference type="OrthoDB" id="1490890at2"/>
<dbReference type="InterPro" id="IPR019859">
    <property type="entry name" value="Motility-assoc_prot_GldM"/>
</dbReference>
<dbReference type="NCBIfam" id="TIGR03517">
    <property type="entry name" value="GldM_gliding"/>
    <property type="match status" value="1"/>
</dbReference>
<accession>I3YTI8</accession>
<dbReference type="InterPro" id="IPR048405">
    <property type="entry name" value="GldM_Ig-like-1"/>
</dbReference>
<proteinExistence type="predicted"/>
<dbReference type="HOGENOM" id="CLU_039600_0_0_10"/>
<dbReference type="AlphaFoldDB" id="I3YTI8"/>
<dbReference type="Pfam" id="PF21601">
    <property type="entry name" value="GldM_2nd"/>
    <property type="match status" value="1"/>
</dbReference>
<feature type="domain" description="Gliding motility-associated protein GldM second immunoglobulin-like" evidence="4">
    <location>
        <begin position="338"/>
        <end position="416"/>
    </location>
</feature>
<name>I3YTI8_AEQSU</name>
<evidence type="ECO:0000259" key="4">
    <source>
        <dbReference type="Pfam" id="PF21602"/>
    </source>
</evidence>